<dbReference type="PANTHER" id="PTHR43394:SF4">
    <property type="entry name" value="TOXIN SECRETION ABC TRANSPORTER ATP-BINDING PROTEIN"/>
    <property type="match status" value="1"/>
</dbReference>
<dbReference type="GO" id="GO:0015421">
    <property type="term" value="F:ABC-type oligopeptide transporter activity"/>
    <property type="evidence" value="ECO:0007669"/>
    <property type="project" value="TreeGrafter"/>
</dbReference>
<evidence type="ECO:0000256" key="4">
    <source>
        <dbReference type="ARBA" id="ARBA00023136"/>
    </source>
</evidence>
<dbReference type="SUPFAM" id="SSF90123">
    <property type="entry name" value="ABC transporter transmembrane region"/>
    <property type="match status" value="1"/>
</dbReference>
<feature type="transmembrane region" description="Helical" evidence="5">
    <location>
        <begin position="193"/>
        <end position="216"/>
    </location>
</feature>
<dbReference type="Pfam" id="PF00005">
    <property type="entry name" value="ABC_tran"/>
    <property type="match status" value="1"/>
</dbReference>
<dbReference type="InterPro" id="IPR011527">
    <property type="entry name" value="ABC1_TM_dom"/>
</dbReference>
<dbReference type="PROSITE" id="PS50929">
    <property type="entry name" value="ABC_TM1F"/>
    <property type="match status" value="1"/>
</dbReference>
<dbReference type="SUPFAM" id="SSF52540">
    <property type="entry name" value="P-loop containing nucleoside triphosphate hydrolases"/>
    <property type="match status" value="1"/>
</dbReference>
<evidence type="ECO:0000256" key="3">
    <source>
        <dbReference type="ARBA" id="ARBA00022989"/>
    </source>
</evidence>
<feature type="domain" description="ABC transmembrane type-1" evidence="7">
    <location>
        <begin position="171"/>
        <end position="425"/>
    </location>
</feature>
<evidence type="ECO:0000256" key="5">
    <source>
        <dbReference type="SAM" id="Phobius"/>
    </source>
</evidence>
<feature type="domain" description="ABC transporter" evidence="6">
    <location>
        <begin position="482"/>
        <end position="716"/>
    </location>
</feature>
<feature type="transmembrane region" description="Helical" evidence="5">
    <location>
        <begin position="280"/>
        <end position="298"/>
    </location>
</feature>
<evidence type="ECO:0000259" key="6">
    <source>
        <dbReference type="PROSITE" id="PS50893"/>
    </source>
</evidence>
<gene>
    <name evidence="8" type="ORF">EI427_20660</name>
</gene>
<keyword evidence="9" id="KW-1185">Reference proteome</keyword>
<dbReference type="AlphaFoldDB" id="A0A3S9P8T9"/>
<sequence length="720" mass="80699">MTNKGYKKLSYLLSSQINHPVETDFQEPIVDAIEGKDFWEVFVRYADAINLAIVRNRGTINQLTTHLEKSITPFIALCNLDGSKMPVIFCADEKGKVLATAIDVLGQESDINLTRALDHLVRNDDGEVEYAVPISNNPMISDEKTKKKNSSIARLYRLLSAEKKDIGYIYLYALLISLFGLVLPLGVQTVIELIAGGVVIDSISVMIGLVIVVTMFTGGLQIMQLKVVETLQRRVFVKAAFEFAFRLPKIKLESLLGSYAPELMNRFFDVLTIQKSLPKFLIDLSGAILQILFGMILLSFYHPLFIVFGMVLIGMLIILFYITGPKALDANMVESKYKYKVVHWLEEMARTLLSFKIAGNTSLPVERTENLTNHYLYYRNKQFGVVINQFLYVYIFKTLVTGGLLIIGSWLVINREINLGQFVASEIVIVLVLSASEKLVLSMEVAYDMLTAVDKIAHVTDLPLERKGGVLLNQNIKEGLTVKMKDLHYTFPNGTKVLNGVNIDIKSGERICLAGYNSSGKDTMILALGGFLDNYKGGISYDDHSLRDIDLLSLRSDISKNLSDEELFDGTILENITMGRDNITYEDIIWALKSVELLDFVEKQPQGLKTVIAAGGKVFSESVVIRFILARCIVDHPRLLILNRTFQELESHVRMKILTFLTDKKNPWTLIFVGNDPILSTLSDRVAIMSAGKVEVIGTVDEVKDQDSFKQCFLTSSFNV</sequence>
<dbReference type="GO" id="GO:0005524">
    <property type="term" value="F:ATP binding"/>
    <property type="evidence" value="ECO:0007669"/>
    <property type="project" value="UniProtKB-KW"/>
</dbReference>
<keyword evidence="2 5" id="KW-0812">Transmembrane</keyword>
<dbReference type="Gene3D" id="3.40.50.300">
    <property type="entry name" value="P-loop containing nucleotide triphosphate hydrolases"/>
    <property type="match status" value="1"/>
</dbReference>
<protein>
    <submittedName>
        <fullName evidence="8">ABC transporter ATP-binding protein</fullName>
    </submittedName>
</protein>
<dbReference type="InterPro" id="IPR036640">
    <property type="entry name" value="ABC1_TM_sf"/>
</dbReference>
<dbReference type="Gene3D" id="1.20.1560.10">
    <property type="entry name" value="ABC transporter type 1, transmembrane domain"/>
    <property type="match status" value="1"/>
</dbReference>
<comment type="subcellular location">
    <subcellularLocation>
        <location evidence="1">Cell membrane</location>
        <topology evidence="1">Multi-pass membrane protein</topology>
    </subcellularLocation>
</comment>
<proteinExistence type="predicted"/>
<reference evidence="8 9" key="1">
    <citation type="submission" date="2018-12" db="EMBL/GenBank/DDBJ databases">
        <title>Flammeovirga pectinis sp. nov., isolated from the gut of the Korean scallop, Patinopecten yessoensis.</title>
        <authorList>
            <person name="Bae J.-W."/>
            <person name="Jeong Y.-S."/>
            <person name="Kang W."/>
        </authorList>
    </citation>
    <scope>NUCLEOTIDE SEQUENCE [LARGE SCALE GENOMIC DNA]</scope>
    <source>
        <strain evidence="8 9">L12M1</strain>
    </source>
</reference>
<keyword evidence="3 5" id="KW-1133">Transmembrane helix</keyword>
<dbReference type="EMBL" id="CP034563">
    <property type="protein sequence ID" value="AZQ64638.1"/>
    <property type="molecule type" value="Genomic_DNA"/>
</dbReference>
<dbReference type="PANTHER" id="PTHR43394">
    <property type="entry name" value="ATP-DEPENDENT PERMEASE MDL1, MITOCHONDRIAL"/>
    <property type="match status" value="1"/>
</dbReference>
<dbReference type="InterPro" id="IPR039421">
    <property type="entry name" value="Type_1_exporter"/>
</dbReference>
<organism evidence="8 9">
    <name type="scientific">Flammeovirga pectinis</name>
    <dbReference type="NCBI Taxonomy" id="2494373"/>
    <lineage>
        <taxon>Bacteria</taxon>
        <taxon>Pseudomonadati</taxon>
        <taxon>Bacteroidota</taxon>
        <taxon>Cytophagia</taxon>
        <taxon>Cytophagales</taxon>
        <taxon>Flammeovirgaceae</taxon>
        <taxon>Flammeovirga</taxon>
    </lineage>
</organism>
<dbReference type="Proteomes" id="UP000267268">
    <property type="component" value="Chromosome 2"/>
</dbReference>
<evidence type="ECO:0000256" key="2">
    <source>
        <dbReference type="ARBA" id="ARBA00022692"/>
    </source>
</evidence>
<dbReference type="RefSeq" id="WP_126618532.1">
    <property type="nucleotide sequence ID" value="NZ_CP034563.1"/>
</dbReference>
<feature type="transmembrane region" description="Helical" evidence="5">
    <location>
        <begin position="304"/>
        <end position="322"/>
    </location>
</feature>
<keyword evidence="4 5" id="KW-0472">Membrane</keyword>
<evidence type="ECO:0000256" key="1">
    <source>
        <dbReference type="ARBA" id="ARBA00004651"/>
    </source>
</evidence>
<feature type="transmembrane region" description="Helical" evidence="5">
    <location>
        <begin position="391"/>
        <end position="413"/>
    </location>
</feature>
<evidence type="ECO:0000259" key="7">
    <source>
        <dbReference type="PROSITE" id="PS50929"/>
    </source>
</evidence>
<keyword evidence="8" id="KW-0067">ATP-binding</keyword>
<dbReference type="GO" id="GO:0016887">
    <property type="term" value="F:ATP hydrolysis activity"/>
    <property type="evidence" value="ECO:0007669"/>
    <property type="project" value="InterPro"/>
</dbReference>
<accession>A0A3S9P8T9</accession>
<dbReference type="OrthoDB" id="311344at2"/>
<dbReference type="KEGG" id="fll:EI427_20660"/>
<keyword evidence="8" id="KW-0547">Nucleotide-binding</keyword>
<dbReference type="GO" id="GO:0005886">
    <property type="term" value="C:plasma membrane"/>
    <property type="evidence" value="ECO:0007669"/>
    <property type="project" value="UniProtKB-SubCell"/>
</dbReference>
<dbReference type="PROSITE" id="PS50893">
    <property type="entry name" value="ABC_TRANSPORTER_2"/>
    <property type="match status" value="1"/>
</dbReference>
<feature type="transmembrane region" description="Helical" evidence="5">
    <location>
        <begin position="167"/>
        <end position="187"/>
    </location>
</feature>
<evidence type="ECO:0000313" key="8">
    <source>
        <dbReference type="EMBL" id="AZQ64638.1"/>
    </source>
</evidence>
<dbReference type="InterPro" id="IPR027417">
    <property type="entry name" value="P-loop_NTPase"/>
</dbReference>
<name>A0A3S9P8T9_9BACT</name>
<evidence type="ECO:0000313" key="9">
    <source>
        <dbReference type="Proteomes" id="UP000267268"/>
    </source>
</evidence>
<dbReference type="InterPro" id="IPR003439">
    <property type="entry name" value="ABC_transporter-like_ATP-bd"/>
</dbReference>